<dbReference type="Proteomes" id="UP000479710">
    <property type="component" value="Unassembled WGS sequence"/>
</dbReference>
<dbReference type="PANTHER" id="PTHR31111">
    <property type="entry name" value="BNAA05G37150D PROTEIN-RELATED"/>
    <property type="match status" value="1"/>
</dbReference>
<sequence length="154" mass="17330">MDFHGEFQSVSPMSHCDGLVLFPTDTKVYVINPATGDVLKLPDGQKDDNPSLFPSVGFGFDPRSNTHKIARYFYRCVDHIMQTYDARMEVFTIGQDGSGDCWRERVESPPYPVRSLQIAVRCKGSLIWKVSEMLVKPHPHAALFLSEEKIAAPV</sequence>
<dbReference type="OrthoDB" id="679831at2759"/>
<dbReference type="AlphaFoldDB" id="A0A6G1D9W3"/>
<comment type="caution">
    <text evidence="2">The sequence shown here is derived from an EMBL/GenBank/DDBJ whole genome shotgun (WGS) entry which is preliminary data.</text>
</comment>
<evidence type="ECO:0000313" key="2">
    <source>
        <dbReference type="EMBL" id="KAF0909545.1"/>
    </source>
</evidence>
<name>A0A6G1D9W3_9ORYZ</name>
<protein>
    <recommendedName>
        <fullName evidence="1">F-box associated beta-propeller type 1 domain-containing protein</fullName>
    </recommendedName>
</protein>
<dbReference type="EMBL" id="SPHZ02000007">
    <property type="protein sequence ID" value="KAF0909545.1"/>
    <property type="molecule type" value="Genomic_DNA"/>
</dbReference>
<feature type="domain" description="F-box associated beta-propeller type 1" evidence="1">
    <location>
        <begin position="9"/>
        <end position="132"/>
    </location>
</feature>
<keyword evidence="3" id="KW-1185">Reference proteome</keyword>
<gene>
    <name evidence="2" type="ORF">E2562_037182</name>
</gene>
<evidence type="ECO:0000259" key="1">
    <source>
        <dbReference type="Pfam" id="PF07734"/>
    </source>
</evidence>
<dbReference type="InterPro" id="IPR006527">
    <property type="entry name" value="F-box-assoc_dom_typ1"/>
</dbReference>
<organism evidence="2 3">
    <name type="scientific">Oryza meyeriana var. granulata</name>
    <dbReference type="NCBI Taxonomy" id="110450"/>
    <lineage>
        <taxon>Eukaryota</taxon>
        <taxon>Viridiplantae</taxon>
        <taxon>Streptophyta</taxon>
        <taxon>Embryophyta</taxon>
        <taxon>Tracheophyta</taxon>
        <taxon>Spermatophyta</taxon>
        <taxon>Magnoliopsida</taxon>
        <taxon>Liliopsida</taxon>
        <taxon>Poales</taxon>
        <taxon>Poaceae</taxon>
        <taxon>BOP clade</taxon>
        <taxon>Oryzoideae</taxon>
        <taxon>Oryzeae</taxon>
        <taxon>Oryzinae</taxon>
        <taxon>Oryza</taxon>
        <taxon>Oryza meyeriana</taxon>
    </lineage>
</organism>
<reference evidence="2 3" key="1">
    <citation type="submission" date="2019-11" db="EMBL/GenBank/DDBJ databases">
        <title>Whole genome sequence of Oryza granulata.</title>
        <authorList>
            <person name="Li W."/>
        </authorList>
    </citation>
    <scope>NUCLEOTIDE SEQUENCE [LARGE SCALE GENOMIC DNA]</scope>
    <source>
        <strain evidence="3">cv. Menghai</strain>
        <tissue evidence="2">Leaf</tissue>
    </source>
</reference>
<dbReference type="Pfam" id="PF07734">
    <property type="entry name" value="FBA_1"/>
    <property type="match status" value="1"/>
</dbReference>
<dbReference type="InterPro" id="IPR017451">
    <property type="entry name" value="F-box-assoc_interact_dom"/>
</dbReference>
<proteinExistence type="predicted"/>
<dbReference type="PANTHER" id="PTHR31111:SF133">
    <property type="entry name" value="OS07G0196600 PROTEIN"/>
    <property type="match status" value="1"/>
</dbReference>
<accession>A0A6G1D9W3</accession>
<dbReference type="NCBIfam" id="TIGR01640">
    <property type="entry name" value="F_box_assoc_1"/>
    <property type="match status" value="1"/>
</dbReference>
<evidence type="ECO:0000313" key="3">
    <source>
        <dbReference type="Proteomes" id="UP000479710"/>
    </source>
</evidence>